<sequence length="361" mass="39790">MKNRPFILVPGPSALYFTVEDHLKEALALQVPSISHRSEFYTEIHRETVSNIRKLLNIPSDFHVFFTGSATEVWERIAQNLIIAKSGHVVNGAFSKKNFEAAKAMGVDAHKIEAVEGDLPNVTAESFPKDIEVLNFTHNETSTGVMTPMDNIREARNLYPDAIISLDVVSSAPYVDIDFEAVDTAYFSVQKCFGLPAGLGVWIVNDRCVQKAKEKSQAGHSLGSYHSIPSLLKMAVKDQTPETPNVLGVYLLGKVAGDMLNKGLDVLRRETIYKSTVLYETLKKHPSLSPLAEKEELQSKTVVVAKCEGGSERFLKALAEKGLQPGSGYGGAKNTQIRIANFPTHSKELIEMLSDELMKID</sequence>
<evidence type="ECO:0000256" key="9">
    <source>
        <dbReference type="ARBA" id="ARBA00023096"/>
    </source>
</evidence>
<evidence type="ECO:0000256" key="12">
    <source>
        <dbReference type="ARBA" id="ARBA00047630"/>
    </source>
</evidence>
<evidence type="ECO:0000259" key="14">
    <source>
        <dbReference type="Pfam" id="PF00266"/>
    </source>
</evidence>
<dbReference type="InterPro" id="IPR015422">
    <property type="entry name" value="PyrdxlP-dep_Trfase_small"/>
</dbReference>
<gene>
    <name evidence="15" type="ORF">FUAX_23180</name>
</gene>
<dbReference type="PANTHER" id="PTHR21152:SF24">
    <property type="entry name" value="ALANINE--GLYOXYLATE AMINOTRANSFERASE 1"/>
    <property type="match status" value="1"/>
</dbReference>
<keyword evidence="6" id="KW-0028">Amino-acid biosynthesis</keyword>
<dbReference type="PANTHER" id="PTHR21152">
    <property type="entry name" value="AMINOTRANSFERASE CLASS V"/>
    <property type="match status" value="1"/>
</dbReference>
<dbReference type="GO" id="GO:0008615">
    <property type="term" value="P:pyridoxine biosynthetic process"/>
    <property type="evidence" value="ECO:0007669"/>
    <property type="project" value="UniProtKB-KW"/>
</dbReference>
<evidence type="ECO:0000256" key="2">
    <source>
        <dbReference type="ARBA" id="ARBA00005099"/>
    </source>
</evidence>
<dbReference type="GO" id="GO:0019265">
    <property type="term" value="P:glycine biosynthetic process, by transamination of glyoxylate"/>
    <property type="evidence" value="ECO:0007669"/>
    <property type="project" value="TreeGrafter"/>
</dbReference>
<proteinExistence type="inferred from homology"/>
<comment type="cofactor">
    <cofactor evidence="1">
        <name>pyridoxal 5'-phosphate</name>
        <dbReference type="ChEBI" id="CHEBI:597326"/>
    </cofactor>
</comment>
<keyword evidence="10" id="KW-0718">Serine biosynthesis</keyword>
<keyword evidence="5 15" id="KW-0032">Aminotransferase</keyword>
<dbReference type="Gene3D" id="3.90.1150.10">
    <property type="entry name" value="Aspartate Aminotransferase, domain 1"/>
    <property type="match status" value="1"/>
</dbReference>
<accession>A0AAU9CLK9</accession>
<keyword evidence="8" id="KW-0663">Pyridoxal phosphate</keyword>
<dbReference type="EC" id="2.6.1.52" evidence="4"/>
<dbReference type="Pfam" id="PF00266">
    <property type="entry name" value="Aminotran_5"/>
    <property type="match status" value="1"/>
</dbReference>
<dbReference type="RefSeq" id="WP_338391471.1">
    <property type="nucleotide sequence ID" value="NZ_AP025314.1"/>
</dbReference>
<dbReference type="Proteomes" id="UP001348817">
    <property type="component" value="Chromosome"/>
</dbReference>
<dbReference type="AlphaFoldDB" id="A0AAU9CLK9"/>
<evidence type="ECO:0000256" key="4">
    <source>
        <dbReference type="ARBA" id="ARBA00013030"/>
    </source>
</evidence>
<evidence type="ECO:0000256" key="1">
    <source>
        <dbReference type="ARBA" id="ARBA00001933"/>
    </source>
</evidence>
<evidence type="ECO:0000313" key="16">
    <source>
        <dbReference type="Proteomes" id="UP001348817"/>
    </source>
</evidence>
<evidence type="ECO:0000256" key="6">
    <source>
        <dbReference type="ARBA" id="ARBA00022605"/>
    </source>
</evidence>
<comment type="catalytic activity">
    <reaction evidence="12">
        <text>4-(phosphooxy)-L-threonine + 2-oxoglutarate = (R)-3-hydroxy-2-oxo-4-phosphooxybutanoate + L-glutamate</text>
        <dbReference type="Rhea" id="RHEA:16573"/>
        <dbReference type="ChEBI" id="CHEBI:16810"/>
        <dbReference type="ChEBI" id="CHEBI:29985"/>
        <dbReference type="ChEBI" id="CHEBI:58452"/>
        <dbReference type="ChEBI" id="CHEBI:58538"/>
        <dbReference type="EC" id="2.6.1.52"/>
    </reaction>
</comment>
<evidence type="ECO:0000256" key="3">
    <source>
        <dbReference type="ARBA" id="ARBA00006904"/>
    </source>
</evidence>
<evidence type="ECO:0000256" key="5">
    <source>
        <dbReference type="ARBA" id="ARBA00022576"/>
    </source>
</evidence>
<name>A0AAU9CLK9_9BACT</name>
<protein>
    <recommendedName>
        <fullName evidence="4">phosphoserine transaminase</fullName>
        <ecNumber evidence="4">2.6.1.52</ecNumber>
    </recommendedName>
    <alternativeName>
        <fullName evidence="11">Phosphohydroxythreonine aminotransferase</fullName>
    </alternativeName>
</protein>
<dbReference type="GO" id="GO:0004760">
    <property type="term" value="F:L-serine-pyruvate transaminase activity"/>
    <property type="evidence" value="ECO:0007669"/>
    <property type="project" value="TreeGrafter"/>
</dbReference>
<comment type="pathway">
    <text evidence="2">Amino-acid biosynthesis; L-serine biosynthesis; L-serine from 3-phospho-D-glycerate: step 2/3.</text>
</comment>
<dbReference type="PIRSF" id="PIRSF000525">
    <property type="entry name" value="SerC"/>
    <property type="match status" value="1"/>
</dbReference>
<dbReference type="KEGG" id="fax:FUAX_23180"/>
<evidence type="ECO:0000256" key="10">
    <source>
        <dbReference type="ARBA" id="ARBA00023299"/>
    </source>
</evidence>
<evidence type="ECO:0000256" key="7">
    <source>
        <dbReference type="ARBA" id="ARBA00022679"/>
    </source>
</evidence>
<dbReference type="InterPro" id="IPR015421">
    <property type="entry name" value="PyrdxlP-dep_Trfase_major"/>
</dbReference>
<dbReference type="Gene3D" id="3.40.640.10">
    <property type="entry name" value="Type I PLP-dependent aspartate aminotransferase-like (Major domain)"/>
    <property type="match status" value="1"/>
</dbReference>
<dbReference type="GO" id="GO:0008453">
    <property type="term" value="F:alanine-glyoxylate transaminase activity"/>
    <property type="evidence" value="ECO:0007669"/>
    <property type="project" value="TreeGrafter"/>
</dbReference>
<dbReference type="EMBL" id="AP025314">
    <property type="protein sequence ID" value="BDD09886.1"/>
    <property type="molecule type" value="Genomic_DNA"/>
</dbReference>
<dbReference type="GO" id="GO:0006564">
    <property type="term" value="P:L-serine biosynthetic process"/>
    <property type="evidence" value="ECO:0007669"/>
    <property type="project" value="UniProtKB-KW"/>
</dbReference>
<comment type="catalytic activity">
    <reaction evidence="13">
        <text>O-phospho-L-serine + 2-oxoglutarate = 3-phosphooxypyruvate + L-glutamate</text>
        <dbReference type="Rhea" id="RHEA:14329"/>
        <dbReference type="ChEBI" id="CHEBI:16810"/>
        <dbReference type="ChEBI" id="CHEBI:18110"/>
        <dbReference type="ChEBI" id="CHEBI:29985"/>
        <dbReference type="ChEBI" id="CHEBI:57524"/>
        <dbReference type="EC" id="2.6.1.52"/>
    </reaction>
</comment>
<evidence type="ECO:0000256" key="11">
    <source>
        <dbReference type="ARBA" id="ARBA00031421"/>
    </source>
</evidence>
<dbReference type="InterPro" id="IPR015424">
    <property type="entry name" value="PyrdxlP-dep_Trfase"/>
</dbReference>
<keyword evidence="9" id="KW-0664">Pyridoxine biosynthesis</keyword>
<reference evidence="15 16" key="1">
    <citation type="submission" date="2021-12" db="EMBL/GenBank/DDBJ databases">
        <title>Genome sequencing of bacteria with rrn-lacking chromosome and rrn-plasmid.</title>
        <authorList>
            <person name="Anda M."/>
            <person name="Iwasaki W."/>
        </authorList>
    </citation>
    <scope>NUCLEOTIDE SEQUENCE [LARGE SCALE GENOMIC DNA]</scope>
    <source>
        <strain evidence="15 16">DSM 100852</strain>
    </source>
</reference>
<organism evidence="15 16">
    <name type="scientific">Fulvitalea axinellae</name>
    <dbReference type="NCBI Taxonomy" id="1182444"/>
    <lineage>
        <taxon>Bacteria</taxon>
        <taxon>Pseudomonadati</taxon>
        <taxon>Bacteroidota</taxon>
        <taxon>Cytophagia</taxon>
        <taxon>Cytophagales</taxon>
        <taxon>Persicobacteraceae</taxon>
        <taxon>Fulvitalea</taxon>
    </lineage>
</organism>
<evidence type="ECO:0000256" key="8">
    <source>
        <dbReference type="ARBA" id="ARBA00022898"/>
    </source>
</evidence>
<feature type="domain" description="Aminotransferase class V" evidence="14">
    <location>
        <begin position="23"/>
        <end position="324"/>
    </location>
</feature>
<dbReference type="InterPro" id="IPR000192">
    <property type="entry name" value="Aminotrans_V_dom"/>
</dbReference>
<keyword evidence="16" id="KW-1185">Reference proteome</keyword>
<evidence type="ECO:0000256" key="13">
    <source>
        <dbReference type="ARBA" id="ARBA00049007"/>
    </source>
</evidence>
<evidence type="ECO:0000313" key="15">
    <source>
        <dbReference type="EMBL" id="BDD09886.1"/>
    </source>
</evidence>
<dbReference type="GO" id="GO:0004648">
    <property type="term" value="F:O-phospho-L-serine:2-oxoglutarate aminotransferase activity"/>
    <property type="evidence" value="ECO:0007669"/>
    <property type="project" value="UniProtKB-EC"/>
</dbReference>
<dbReference type="InterPro" id="IPR022278">
    <property type="entry name" value="Pser_aminoTfrase"/>
</dbReference>
<comment type="similarity">
    <text evidence="3">Belongs to the class-V pyridoxal-phosphate-dependent aminotransferase family. SerC subfamily.</text>
</comment>
<keyword evidence="7" id="KW-0808">Transferase</keyword>
<dbReference type="SUPFAM" id="SSF53383">
    <property type="entry name" value="PLP-dependent transferases"/>
    <property type="match status" value="1"/>
</dbReference>